<proteinExistence type="predicted"/>
<dbReference type="EMBL" id="JASBNA010000048">
    <property type="protein sequence ID" value="KAK7680565.1"/>
    <property type="molecule type" value="Genomic_DNA"/>
</dbReference>
<feature type="transmembrane region" description="Helical" evidence="1">
    <location>
        <begin position="136"/>
        <end position="163"/>
    </location>
</feature>
<evidence type="ECO:0000256" key="1">
    <source>
        <dbReference type="SAM" id="Phobius"/>
    </source>
</evidence>
<keyword evidence="1" id="KW-1133">Transmembrane helix</keyword>
<keyword evidence="1" id="KW-0812">Transmembrane</keyword>
<dbReference type="Proteomes" id="UP001385951">
    <property type="component" value="Unassembled WGS sequence"/>
</dbReference>
<protein>
    <recommendedName>
        <fullName evidence="2">DUF6534 domain-containing protein</fullName>
    </recommendedName>
</protein>
<keyword evidence="4" id="KW-1185">Reference proteome</keyword>
<feature type="transmembrane region" description="Helical" evidence="1">
    <location>
        <begin position="42"/>
        <end position="64"/>
    </location>
</feature>
<feature type="transmembrane region" description="Helical" evidence="1">
    <location>
        <begin position="98"/>
        <end position="124"/>
    </location>
</feature>
<dbReference type="PANTHER" id="PTHR40465:SF1">
    <property type="entry name" value="DUF6534 DOMAIN-CONTAINING PROTEIN"/>
    <property type="match status" value="1"/>
</dbReference>
<feature type="domain" description="DUF6534" evidence="2">
    <location>
        <begin position="109"/>
        <end position="194"/>
    </location>
</feature>
<comment type="caution">
    <text evidence="3">The sequence shown here is derived from an EMBL/GenBank/DDBJ whole genome shotgun (WGS) entry which is preliminary data.</text>
</comment>
<dbReference type="Pfam" id="PF20152">
    <property type="entry name" value="DUF6534"/>
    <property type="match status" value="1"/>
</dbReference>
<dbReference type="AlphaFoldDB" id="A0AAW0FG64"/>
<dbReference type="PANTHER" id="PTHR40465">
    <property type="entry name" value="CHROMOSOME 1, WHOLE GENOME SHOTGUN SEQUENCE"/>
    <property type="match status" value="1"/>
</dbReference>
<accession>A0AAW0FG64</accession>
<evidence type="ECO:0000259" key="2">
    <source>
        <dbReference type="Pfam" id="PF20152"/>
    </source>
</evidence>
<feature type="transmembrane region" description="Helical" evidence="1">
    <location>
        <begin position="169"/>
        <end position="190"/>
    </location>
</feature>
<keyword evidence="1" id="KW-0472">Membrane</keyword>
<reference evidence="3 4" key="1">
    <citation type="submission" date="2022-09" db="EMBL/GenBank/DDBJ databases">
        <authorList>
            <person name="Palmer J.M."/>
        </authorList>
    </citation>
    <scope>NUCLEOTIDE SEQUENCE [LARGE SCALE GENOMIC DNA]</scope>
    <source>
        <strain evidence="3 4">DSM 7382</strain>
    </source>
</reference>
<organism evidence="3 4">
    <name type="scientific">Cerrena zonata</name>
    <dbReference type="NCBI Taxonomy" id="2478898"/>
    <lineage>
        <taxon>Eukaryota</taxon>
        <taxon>Fungi</taxon>
        <taxon>Dikarya</taxon>
        <taxon>Basidiomycota</taxon>
        <taxon>Agaricomycotina</taxon>
        <taxon>Agaricomycetes</taxon>
        <taxon>Polyporales</taxon>
        <taxon>Cerrenaceae</taxon>
        <taxon>Cerrena</taxon>
    </lineage>
</organism>
<dbReference type="InterPro" id="IPR045339">
    <property type="entry name" value="DUF6534"/>
</dbReference>
<name>A0AAW0FG64_9APHY</name>
<sequence length="258" mass="28672">MSLGSHSLFVKGGILLTTPVSDATVRTFFIYRIWILSRKNKLLVYPLTFLALIVFGIGLGKAIFLSLSRHLTARLSISGFGIKGVAYTNFHDFSRLAWLLYFGLGLLFFVDGYVSLSLIILLYFSRRGFSSRTDSIINILILYTINTGLLTSLSTLACLIMYAAMPTNYVFLALYFPLSKLYLNAFLATLNARDALRSAMTSGTPMSIPLSTTAGKSQTRPPLVFKSDPSHLESGVTIEQDVYITSDARSSRHERDEF</sequence>
<gene>
    <name evidence="3" type="ORF">QCA50_016347</name>
</gene>
<evidence type="ECO:0000313" key="4">
    <source>
        <dbReference type="Proteomes" id="UP001385951"/>
    </source>
</evidence>
<evidence type="ECO:0000313" key="3">
    <source>
        <dbReference type="EMBL" id="KAK7680565.1"/>
    </source>
</evidence>